<keyword evidence="2" id="KW-0812">Transmembrane</keyword>
<keyword evidence="4" id="KW-1185">Reference proteome</keyword>
<reference evidence="3 4" key="1">
    <citation type="submission" date="2016-04" db="EMBL/GenBank/DDBJ databases">
        <title>A degradative enzymes factory behind the ericoid mycorrhizal symbiosis.</title>
        <authorList>
            <consortium name="DOE Joint Genome Institute"/>
            <person name="Martino E."/>
            <person name="Morin E."/>
            <person name="Grelet G."/>
            <person name="Kuo A."/>
            <person name="Kohler A."/>
            <person name="Daghino S."/>
            <person name="Barry K."/>
            <person name="Choi C."/>
            <person name="Cichocki N."/>
            <person name="Clum A."/>
            <person name="Copeland A."/>
            <person name="Hainaut M."/>
            <person name="Haridas S."/>
            <person name="Labutti K."/>
            <person name="Lindquist E."/>
            <person name="Lipzen A."/>
            <person name="Khouja H.-R."/>
            <person name="Murat C."/>
            <person name="Ohm R."/>
            <person name="Olson A."/>
            <person name="Spatafora J."/>
            <person name="Veneault-Fourrey C."/>
            <person name="Henrissat B."/>
            <person name="Grigoriev I."/>
            <person name="Martin F."/>
            <person name="Perotto S."/>
        </authorList>
    </citation>
    <scope>NUCLEOTIDE SEQUENCE [LARGE SCALE GENOMIC DNA]</scope>
    <source>
        <strain evidence="3 4">F</strain>
    </source>
</reference>
<proteinExistence type="predicted"/>
<feature type="transmembrane region" description="Helical" evidence="2">
    <location>
        <begin position="33"/>
        <end position="51"/>
    </location>
</feature>
<sequence length="164" mass="18387">MRGRGCDMSQTPASYREVLPPTPHRSDLQKHKLLLASFSNYPLLVVVVAFLERSPHKVDENQPMMHPIFLLLGLLSTLLFSIEASPLPSSQKTLFVAQLSTENESPFSYGTCVYATQQCQINDLETRDFFATLPCISGRCLKDGDKCAWIWGSHLTSCGREDHL</sequence>
<feature type="transmembrane region" description="Helical" evidence="2">
    <location>
        <begin position="63"/>
        <end position="82"/>
    </location>
</feature>
<evidence type="ECO:0000256" key="1">
    <source>
        <dbReference type="SAM" id="MobiDB-lite"/>
    </source>
</evidence>
<keyword evidence="2" id="KW-0472">Membrane</keyword>
<dbReference type="Proteomes" id="UP000235786">
    <property type="component" value="Unassembled WGS sequence"/>
</dbReference>
<evidence type="ECO:0000313" key="4">
    <source>
        <dbReference type="Proteomes" id="UP000235786"/>
    </source>
</evidence>
<dbReference type="EMBL" id="KZ613953">
    <property type="protein sequence ID" value="PMD34994.1"/>
    <property type="molecule type" value="Genomic_DNA"/>
</dbReference>
<organism evidence="3 4">
    <name type="scientific">Hyaloscypha variabilis (strain UAMH 11265 / GT02V1 / F)</name>
    <name type="common">Meliniomyces variabilis</name>
    <dbReference type="NCBI Taxonomy" id="1149755"/>
    <lineage>
        <taxon>Eukaryota</taxon>
        <taxon>Fungi</taxon>
        <taxon>Dikarya</taxon>
        <taxon>Ascomycota</taxon>
        <taxon>Pezizomycotina</taxon>
        <taxon>Leotiomycetes</taxon>
        <taxon>Helotiales</taxon>
        <taxon>Hyaloscyphaceae</taxon>
        <taxon>Hyaloscypha</taxon>
        <taxon>Hyaloscypha variabilis</taxon>
    </lineage>
</organism>
<evidence type="ECO:0000256" key="2">
    <source>
        <dbReference type="SAM" id="Phobius"/>
    </source>
</evidence>
<gene>
    <name evidence="3" type="ORF">L207DRAFT_129891</name>
</gene>
<feature type="region of interest" description="Disordered" evidence="1">
    <location>
        <begin position="1"/>
        <end position="23"/>
    </location>
</feature>
<accession>A0A2J6R8Z5</accession>
<dbReference type="AlphaFoldDB" id="A0A2J6R8Z5"/>
<protein>
    <submittedName>
        <fullName evidence="3">Uncharacterized protein</fullName>
    </submittedName>
</protein>
<name>A0A2J6R8Z5_HYAVF</name>
<keyword evidence="2" id="KW-1133">Transmembrane helix</keyword>
<evidence type="ECO:0000313" key="3">
    <source>
        <dbReference type="EMBL" id="PMD34994.1"/>
    </source>
</evidence>